<sequence>MGNIGSRFSFRRRGKQLPRYDPAEFNPVMRIIGAGVTQPLPSRAVVVLLDTQCDSGIWISRRLVEELGLWPSISACLNPPLVSDASGNVVVPCGSINLTWMWQDPPGTRVYTSEFLVLPNIDDVDVLAGRDFIQGLGLVRLERQNFLLLMELNKAQKKRREWGSILS</sequence>
<gene>
    <name evidence="1" type="ORF">B0T16DRAFT_493816</name>
</gene>
<proteinExistence type="predicted"/>
<name>A0AA39Y8F1_9PEZI</name>
<evidence type="ECO:0000313" key="2">
    <source>
        <dbReference type="Proteomes" id="UP001174936"/>
    </source>
</evidence>
<evidence type="ECO:0000313" key="1">
    <source>
        <dbReference type="EMBL" id="KAK0646931.1"/>
    </source>
</evidence>
<accession>A0AA39Y8F1</accession>
<reference evidence="1" key="1">
    <citation type="submission" date="2023-06" db="EMBL/GenBank/DDBJ databases">
        <title>Genome-scale phylogeny and comparative genomics of the fungal order Sordariales.</title>
        <authorList>
            <consortium name="Lawrence Berkeley National Laboratory"/>
            <person name="Hensen N."/>
            <person name="Bonometti L."/>
            <person name="Westerberg I."/>
            <person name="Brannstrom I.O."/>
            <person name="Guillou S."/>
            <person name="Cros-Aarteil S."/>
            <person name="Calhoun S."/>
            <person name="Haridas S."/>
            <person name="Kuo A."/>
            <person name="Mondo S."/>
            <person name="Pangilinan J."/>
            <person name="Riley R."/>
            <person name="Labutti K."/>
            <person name="Andreopoulos B."/>
            <person name="Lipzen A."/>
            <person name="Chen C."/>
            <person name="Yanf M."/>
            <person name="Daum C."/>
            <person name="Ng V."/>
            <person name="Clum A."/>
            <person name="Steindorff A."/>
            <person name="Ohm R."/>
            <person name="Martin F."/>
            <person name="Silar P."/>
            <person name="Natvig D."/>
            <person name="Lalanne C."/>
            <person name="Gautier V."/>
            <person name="Ament-Velasquez S.L."/>
            <person name="Kruys A."/>
            <person name="Hutchinson M.I."/>
            <person name="Powell A.J."/>
            <person name="Barry K."/>
            <person name="Miller A.N."/>
            <person name="Grigoriev I.V."/>
            <person name="Debuchy R."/>
            <person name="Gladieux P."/>
            <person name="Thoren M.H."/>
            <person name="Johannesson H."/>
        </authorList>
    </citation>
    <scope>NUCLEOTIDE SEQUENCE</scope>
    <source>
        <strain evidence="1">SMH2532-1</strain>
    </source>
</reference>
<keyword evidence="2" id="KW-1185">Reference proteome</keyword>
<dbReference type="EMBL" id="JAULSV010000004">
    <property type="protein sequence ID" value="KAK0646931.1"/>
    <property type="molecule type" value="Genomic_DNA"/>
</dbReference>
<organism evidence="1 2">
    <name type="scientific">Cercophora newfieldiana</name>
    <dbReference type="NCBI Taxonomy" id="92897"/>
    <lineage>
        <taxon>Eukaryota</taxon>
        <taxon>Fungi</taxon>
        <taxon>Dikarya</taxon>
        <taxon>Ascomycota</taxon>
        <taxon>Pezizomycotina</taxon>
        <taxon>Sordariomycetes</taxon>
        <taxon>Sordariomycetidae</taxon>
        <taxon>Sordariales</taxon>
        <taxon>Lasiosphaeriaceae</taxon>
        <taxon>Cercophora</taxon>
    </lineage>
</organism>
<comment type="caution">
    <text evidence="1">The sequence shown here is derived from an EMBL/GenBank/DDBJ whole genome shotgun (WGS) entry which is preliminary data.</text>
</comment>
<dbReference type="Proteomes" id="UP001174936">
    <property type="component" value="Unassembled WGS sequence"/>
</dbReference>
<protein>
    <submittedName>
        <fullName evidence="1">Uncharacterized protein</fullName>
    </submittedName>
</protein>
<dbReference type="AlphaFoldDB" id="A0AA39Y8F1"/>